<dbReference type="Proteomes" id="UP000724874">
    <property type="component" value="Unassembled WGS sequence"/>
</dbReference>
<evidence type="ECO:0000313" key="2">
    <source>
        <dbReference type="Proteomes" id="UP000724874"/>
    </source>
</evidence>
<evidence type="ECO:0000313" key="1">
    <source>
        <dbReference type="EMBL" id="KAF8873745.1"/>
    </source>
</evidence>
<reference evidence="1" key="1">
    <citation type="submission" date="2020-11" db="EMBL/GenBank/DDBJ databases">
        <authorList>
            <consortium name="DOE Joint Genome Institute"/>
            <person name="Ahrendt S."/>
            <person name="Riley R."/>
            <person name="Andreopoulos W."/>
            <person name="LaButti K."/>
            <person name="Pangilinan J."/>
            <person name="Ruiz-duenas F.J."/>
            <person name="Barrasa J.M."/>
            <person name="Sanchez-Garcia M."/>
            <person name="Camarero S."/>
            <person name="Miyauchi S."/>
            <person name="Serrano A."/>
            <person name="Linde D."/>
            <person name="Babiker R."/>
            <person name="Drula E."/>
            <person name="Ayuso-Fernandez I."/>
            <person name="Pacheco R."/>
            <person name="Padilla G."/>
            <person name="Ferreira P."/>
            <person name="Barriuso J."/>
            <person name="Kellner H."/>
            <person name="Castanera R."/>
            <person name="Alfaro M."/>
            <person name="Ramirez L."/>
            <person name="Pisabarro A.G."/>
            <person name="Kuo A."/>
            <person name="Tritt A."/>
            <person name="Lipzen A."/>
            <person name="He G."/>
            <person name="Yan M."/>
            <person name="Ng V."/>
            <person name="Cullen D."/>
            <person name="Martin F."/>
            <person name="Rosso M.-N."/>
            <person name="Henrissat B."/>
            <person name="Hibbett D."/>
            <person name="Martinez A.T."/>
            <person name="Grigoriev I.V."/>
        </authorList>
    </citation>
    <scope>NUCLEOTIDE SEQUENCE</scope>
    <source>
        <strain evidence="1">AH 44721</strain>
    </source>
</reference>
<keyword evidence="2" id="KW-1185">Reference proteome</keyword>
<dbReference type="AlphaFoldDB" id="A0A9P5N855"/>
<dbReference type="EMBL" id="JADNYJ010000229">
    <property type="protein sequence ID" value="KAF8873745.1"/>
    <property type="molecule type" value="Genomic_DNA"/>
</dbReference>
<proteinExistence type="predicted"/>
<protein>
    <submittedName>
        <fullName evidence="1">Uncharacterized protein</fullName>
    </submittedName>
</protein>
<comment type="caution">
    <text evidence="1">The sequence shown here is derived from an EMBL/GenBank/DDBJ whole genome shotgun (WGS) entry which is preliminary data.</text>
</comment>
<dbReference type="OrthoDB" id="3127336at2759"/>
<gene>
    <name evidence="1" type="ORF">CPB84DRAFT_1853889</name>
</gene>
<organism evidence="1 2">
    <name type="scientific">Gymnopilus junonius</name>
    <name type="common">Spectacular rustgill mushroom</name>
    <name type="synonym">Gymnopilus spectabilis subsp. junonius</name>
    <dbReference type="NCBI Taxonomy" id="109634"/>
    <lineage>
        <taxon>Eukaryota</taxon>
        <taxon>Fungi</taxon>
        <taxon>Dikarya</taxon>
        <taxon>Basidiomycota</taxon>
        <taxon>Agaricomycotina</taxon>
        <taxon>Agaricomycetes</taxon>
        <taxon>Agaricomycetidae</taxon>
        <taxon>Agaricales</taxon>
        <taxon>Agaricineae</taxon>
        <taxon>Hymenogastraceae</taxon>
        <taxon>Gymnopilus</taxon>
    </lineage>
</organism>
<accession>A0A9P5N855</accession>
<sequence length="259" mass="27864">MDCRLPNEKAASQAAATRPYTRSLAVPSRSGLSAYTMTEGAGTEERDDVAPLVTQPICEVLGAHFSDRRFLKGRLLNVLLQRDAASQTPESREEVLGLMELNAAMFSVPAVTPLFLSITSPLPLPLPPPPPPPFLPLPPMRMWAPSSWAWGRLHVGGPMVWEAQQAVAIVVTTITAAHPSLLVTASRRCGLLAAGYAQLPPCSWLIHGGRAGVVAGTVAPRYHQPMPSTSPQLHPLTMCKFRVDACGVASRLTRHVPHL</sequence>
<name>A0A9P5N855_GYMJU</name>